<feature type="region of interest" description="Disordered" evidence="1">
    <location>
        <begin position="35"/>
        <end position="104"/>
    </location>
</feature>
<accession>A0ABX8AXS2</accession>
<protein>
    <submittedName>
        <fullName evidence="2">Uncharacterized protein</fullName>
    </submittedName>
</protein>
<organism evidence="2 3">
    <name type="scientific">Pseudovibrio brasiliensis</name>
    <dbReference type="NCBI Taxonomy" id="1898042"/>
    <lineage>
        <taxon>Bacteria</taxon>
        <taxon>Pseudomonadati</taxon>
        <taxon>Pseudomonadota</taxon>
        <taxon>Alphaproteobacteria</taxon>
        <taxon>Hyphomicrobiales</taxon>
        <taxon>Stappiaceae</taxon>
        <taxon>Pseudovibrio</taxon>
    </lineage>
</organism>
<evidence type="ECO:0000313" key="3">
    <source>
        <dbReference type="Proteomes" id="UP000680706"/>
    </source>
</evidence>
<evidence type="ECO:0000256" key="1">
    <source>
        <dbReference type="SAM" id="MobiDB-lite"/>
    </source>
</evidence>
<name>A0ABX8AXS2_9HYPH</name>
<keyword evidence="3" id="KW-1185">Reference proteome</keyword>
<gene>
    <name evidence="2" type="ORF">KGB56_14705</name>
</gene>
<dbReference type="Proteomes" id="UP000680706">
    <property type="component" value="Chromosome"/>
</dbReference>
<dbReference type="EMBL" id="CP074126">
    <property type="protein sequence ID" value="QUS58091.1"/>
    <property type="molecule type" value="Genomic_DNA"/>
</dbReference>
<proteinExistence type="predicted"/>
<evidence type="ECO:0000313" key="2">
    <source>
        <dbReference type="EMBL" id="QUS58091.1"/>
    </source>
</evidence>
<reference evidence="2 3" key="1">
    <citation type="journal article" date="2021" name="Angew. Chem. Int. Ed. Engl.">
        <title>A novel family of nonribosomal peptides modulate collective behavior in Pseudovibrio bacteria isolated from marine sponges.</title>
        <authorList>
            <person name="Ioca L.P."/>
            <person name="Dai Y."/>
            <person name="Kunakom S."/>
            <person name="Diaz-Espinosa J."/>
            <person name="Krunic A."/>
            <person name="Crnkovic C.M."/>
            <person name="Orjala J."/>
            <person name="Sanchez L.M."/>
            <person name="Ferreira A.G."/>
            <person name="Berlinck R.G.S."/>
            <person name="Eustaquio A.S."/>
        </authorList>
    </citation>
    <scope>NUCLEOTIDE SEQUENCE [LARGE SCALE GENOMIC DNA]</scope>
    <source>
        <strain evidence="2 3">Ab134</strain>
    </source>
</reference>
<sequence>MHIPKIIKGIQMSRHWLPTHIIVLGLSISAWSLPSPAQMFNEPSLGTSGSVEEEDNSAQEDPSMMSGMPDYPMSNQSMMPAPPVITQKPDNETTQQDQEDDDKR</sequence>